<dbReference type="InterPro" id="IPR009091">
    <property type="entry name" value="RCC1/BLIP-II"/>
</dbReference>
<feature type="repeat" description="RCC1" evidence="3">
    <location>
        <begin position="150"/>
        <end position="207"/>
    </location>
</feature>
<dbReference type="SUPFAM" id="SSF50985">
    <property type="entry name" value="RCC1/BLIP-II"/>
    <property type="match status" value="1"/>
</dbReference>
<evidence type="ECO:0000256" key="3">
    <source>
        <dbReference type="PROSITE-ProRule" id="PRU00235"/>
    </source>
</evidence>
<dbReference type="Pfam" id="PF25390">
    <property type="entry name" value="WD40_RLD"/>
    <property type="match status" value="1"/>
</dbReference>
<dbReference type="PROSITE" id="PS50012">
    <property type="entry name" value="RCC1_3"/>
    <property type="match status" value="6"/>
</dbReference>
<dbReference type="Proteomes" id="UP000030653">
    <property type="component" value="Unassembled WGS sequence"/>
</dbReference>
<evidence type="ECO:0000256" key="2">
    <source>
        <dbReference type="ARBA" id="ARBA00022737"/>
    </source>
</evidence>
<reference evidence="5 6" key="1">
    <citation type="journal article" date="2012" name="Science">
        <title>The Paleozoic origin of enzymatic lignin decomposition reconstructed from 31 fungal genomes.</title>
        <authorList>
            <person name="Floudas D."/>
            <person name="Binder M."/>
            <person name="Riley R."/>
            <person name="Barry K."/>
            <person name="Blanchette R.A."/>
            <person name="Henrissat B."/>
            <person name="Martinez A.T."/>
            <person name="Otillar R."/>
            <person name="Spatafora J.W."/>
            <person name="Yadav J.S."/>
            <person name="Aerts A."/>
            <person name="Benoit I."/>
            <person name="Boyd A."/>
            <person name="Carlson A."/>
            <person name="Copeland A."/>
            <person name="Coutinho P.M."/>
            <person name="de Vries R.P."/>
            <person name="Ferreira P."/>
            <person name="Findley K."/>
            <person name="Foster B."/>
            <person name="Gaskell J."/>
            <person name="Glotzer D."/>
            <person name="Gorecki P."/>
            <person name="Heitman J."/>
            <person name="Hesse C."/>
            <person name="Hori C."/>
            <person name="Igarashi K."/>
            <person name="Jurgens J.A."/>
            <person name="Kallen N."/>
            <person name="Kersten P."/>
            <person name="Kohler A."/>
            <person name="Kuees U."/>
            <person name="Kumar T.K.A."/>
            <person name="Kuo A."/>
            <person name="LaButti K."/>
            <person name="Larrondo L.F."/>
            <person name="Lindquist E."/>
            <person name="Ling A."/>
            <person name="Lombard V."/>
            <person name="Lucas S."/>
            <person name="Lundell T."/>
            <person name="Martin R."/>
            <person name="McLaughlin D.J."/>
            <person name="Morgenstern I."/>
            <person name="Morin E."/>
            <person name="Murat C."/>
            <person name="Nagy L.G."/>
            <person name="Nolan M."/>
            <person name="Ohm R.A."/>
            <person name="Patyshakuliyeva A."/>
            <person name="Rokas A."/>
            <person name="Ruiz-Duenas F.J."/>
            <person name="Sabat G."/>
            <person name="Salamov A."/>
            <person name="Samejima M."/>
            <person name="Schmutz J."/>
            <person name="Slot J.C."/>
            <person name="St John F."/>
            <person name="Stenlid J."/>
            <person name="Sun H."/>
            <person name="Sun S."/>
            <person name="Syed K."/>
            <person name="Tsang A."/>
            <person name="Wiebenga A."/>
            <person name="Young D."/>
            <person name="Pisabarro A."/>
            <person name="Eastwood D.C."/>
            <person name="Martin F."/>
            <person name="Cullen D."/>
            <person name="Grigoriev I.V."/>
            <person name="Hibbett D.S."/>
        </authorList>
    </citation>
    <scope>NUCLEOTIDE SEQUENCE [LARGE SCALE GENOMIC DNA]</scope>
    <source>
        <strain evidence="5 6">DJM-731 SS1</strain>
    </source>
</reference>
<keyword evidence="6" id="KW-1185">Reference proteome</keyword>
<dbReference type="OMA" id="CIESHET"/>
<dbReference type="HOGENOM" id="CLU_005210_4_2_1"/>
<gene>
    <name evidence="5" type="ORF">DACRYDRAFT_59294</name>
</gene>
<dbReference type="Gene3D" id="2.130.10.30">
    <property type="entry name" value="Regulator of chromosome condensation 1/beta-lactamase-inhibitor protein II"/>
    <property type="match status" value="1"/>
</dbReference>
<dbReference type="STRING" id="1858805.M5FNG5"/>
<dbReference type="GeneID" id="63690613"/>
<keyword evidence="1" id="KW-0344">Guanine-nucleotide releasing factor</keyword>
<feature type="repeat" description="RCC1" evidence="3">
    <location>
        <begin position="16"/>
        <end position="80"/>
    </location>
</feature>
<proteinExistence type="predicted"/>
<dbReference type="PANTHER" id="PTHR45982">
    <property type="entry name" value="REGULATOR OF CHROMOSOME CONDENSATION"/>
    <property type="match status" value="1"/>
</dbReference>
<dbReference type="PRINTS" id="PR00633">
    <property type="entry name" value="RCCNDNSATION"/>
</dbReference>
<sequence>MLNPLRGIPAEFRPAQHLFIFGNGEMAQLGLGVDMLDEIRRPKLHTWFEEAIEEGRLGGAGAGIEKACTGGMHTLVIDEMGRIWSWGVNDNASLGRLTANVPIPDAPGEFFQTEVLETQPMLVQSLVDEGFRAVTVAAGDSISVALDVDGQLRCWGSFRSSDGLLGFDGRLGSAQQQFTPAPIEDFRKEKFISLACGTDHVLALTTDGRVWVWGNGQQAQLGRKIIERRKTNALRPEKLALKKVVAVGSGSYHSFAIDVKGRVFAWGLNSMKQTGVAAEDGGSEDIITAPTEVRALHPDQLNGEKVIQISGGEHHTLFLVSDGRVYACGRSDGFELGIGPVESLQDVNGDHVMSSEDQSHMRAYVAVPTLVAFPPVPTPEEMNPDVPEGPPAIPPINPVSSVHAGTHHNLAVSRAGYVYSWGTGNQSQLGLGNEEEAERPTRLRYKDGDKWFIRSAGAGGQHCIFLATPK</sequence>
<feature type="repeat" description="RCC1" evidence="3">
    <location>
        <begin position="416"/>
        <end position="469"/>
    </location>
</feature>
<dbReference type="GO" id="GO:0005737">
    <property type="term" value="C:cytoplasm"/>
    <property type="evidence" value="ECO:0007669"/>
    <property type="project" value="TreeGrafter"/>
</dbReference>
<protein>
    <submittedName>
        <fullName evidence="5">RCC1/BLIP-II</fullName>
    </submittedName>
</protein>
<feature type="repeat" description="RCC1" evidence="3">
    <location>
        <begin position="261"/>
        <end position="322"/>
    </location>
</feature>
<evidence type="ECO:0000256" key="1">
    <source>
        <dbReference type="ARBA" id="ARBA00022658"/>
    </source>
</evidence>
<dbReference type="OrthoDB" id="61110at2759"/>
<dbReference type="PANTHER" id="PTHR45982:SF1">
    <property type="entry name" value="REGULATOR OF CHROMOSOME CONDENSATION"/>
    <property type="match status" value="1"/>
</dbReference>
<dbReference type="RefSeq" id="XP_040624303.1">
    <property type="nucleotide sequence ID" value="XM_040775551.1"/>
</dbReference>
<dbReference type="PROSITE" id="PS00626">
    <property type="entry name" value="RCC1_2"/>
    <property type="match status" value="2"/>
</dbReference>
<name>M5FNG5_DACPD</name>
<feature type="domain" description="RCC1-like" evidence="4">
    <location>
        <begin position="18"/>
        <end position="465"/>
    </location>
</feature>
<evidence type="ECO:0000313" key="6">
    <source>
        <dbReference type="Proteomes" id="UP000030653"/>
    </source>
</evidence>
<dbReference type="InterPro" id="IPR000408">
    <property type="entry name" value="Reg_chr_condens"/>
</dbReference>
<evidence type="ECO:0000313" key="5">
    <source>
        <dbReference type="EMBL" id="EJT97405.1"/>
    </source>
</evidence>
<feature type="repeat" description="RCC1" evidence="3">
    <location>
        <begin position="208"/>
        <end position="260"/>
    </location>
</feature>
<feature type="repeat" description="RCC1" evidence="3">
    <location>
        <begin position="81"/>
        <end position="149"/>
    </location>
</feature>
<dbReference type="InterPro" id="IPR051553">
    <property type="entry name" value="Ran_GTPase-activating"/>
</dbReference>
<evidence type="ECO:0000259" key="4">
    <source>
        <dbReference type="Pfam" id="PF25390"/>
    </source>
</evidence>
<accession>M5FNG5</accession>
<dbReference type="InterPro" id="IPR058923">
    <property type="entry name" value="RCC1-like_dom"/>
</dbReference>
<organism evidence="5 6">
    <name type="scientific">Dacryopinax primogenitus (strain DJM 731)</name>
    <name type="common">Brown rot fungus</name>
    <dbReference type="NCBI Taxonomy" id="1858805"/>
    <lineage>
        <taxon>Eukaryota</taxon>
        <taxon>Fungi</taxon>
        <taxon>Dikarya</taxon>
        <taxon>Basidiomycota</taxon>
        <taxon>Agaricomycotina</taxon>
        <taxon>Dacrymycetes</taxon>
        <taxon>Dacrymycetales</taxon>
        <taxon>Dacrymycetaceae</taxon>
        <taxon>Dacryopinax</taxon>
    </lineage>
</organism>
<dbReference type="GO" id="GO:0005085">
    <property type="term" value="F:guanyl-nucleotide exchange factor activity"/>
    <property type="evidence" value="ECO:0007669"/>
    <property type="project" value="TreeGrafter"/>
</dbReference>
<keyword evidence="2" id="KW-0677">Repeat</keyword>
<dbReference type="AlphaFoldDB" id="M5FNG5"/>
<dbReference type="EMBL" id="JH795877">
    <property type="protein sequence ID" value="EJT97405.1"/>
    <property type="molecule type" value="Genomic_DNA"/>
</dbReference>